<evidence type="ECO:0000313" key="1">
    <source>
        <dbReference type="EMBL" id="RNA13574.1"/>
    </source>
</evidence>
<organism evidence="1 2">
    <name type="scientific">Brachionus plicatilis</name>
    <name type="common">Marine rotifer</name>
    <name type="synonym">Brachionus muelleri</name>
    <dbReference type="NCBI Taxonomy" id="10195"/>
    <lineage>
        <taxon>Eukaryota</taxon>
        <taxon>Metazoa</taxon>
        <taxon>Spiralia</taxon>
        <taxon>Gnathifera</taxon>
        <taxon>Rotifera</taxon>
        <taxon>Eurotatoria</taxon>
        <taxon>Monogononta</taxon>
        <taxon>Pseudotrocha</taxon>
        <taxon>Ploima</taxon>
        <taxon>Brachionidae</taxon>
        <taxon>Brachionus</taxon>
    </lineage>
</organism>
<dbReference type="EMBL" id="REGN01005376">
    <property type="protein sequence ID" value="RNA13574.1"/>
    <property type="molecule type" value="Genomic_DNA"/>
</dbReference>
<dbReference type="AlphaFoldDB" id="A0A3M7QR70"/>
<proteinExistence type="predicted"/>
<reference evidence="1 2" key="1">
    <citation type="journal article" date="2018" name="Sci. Rep.">
        <title>Genomic signatures of local adaptation to the degree of environmental predictability in rotifers.</title>
        <authorList>
            <person name="Franch-Gras L."/>
            <person name="Hahn C."/>
            <person name="Garcia-Roger E.M."/>
            <person name="Carmona M.J."/>
            <person name="Serra M."/>
            <person name="Gomez A."/>
        </authorList>
    </citation>
    <scope>NUCLEOTIDE SEQUENCE [LARGE SCALE GENOMIC DNA]</scope>
    <source>
        <strain evidence="1">HYR1</strain>
    </source>
</reference>
<keyword evidence="2" id="KW-1185">Reference proteome</keyword>
<gene>
    <name evidence="1" type="ORF">BpHYR1_002549</name>
</gene>
<accession>A0A3M7QR70</accession>
<comment type="caution">
    <text evidence="1">The sequence shown here is derived from an EMBL/GenBank/DDBJ whole genome shotgun (WGS) entry which is preliminary data.</text>
</comment>
<sequence>MITSEIKIWDVMLINRSFLVKNLFLLWDKIRAMRLVLVSRAPCLVVDFTTEIPIVLTSKANIDAGSLHFRYFKESLSQPVKFLFGQYPKSHS</sequence>
<evidence type="ECO:0000313" key="2">
    <source>
        <dbReference type="Proteomes" id="UP000276133"/>
    </source>
</evidence>
<name>A0A3M7QR70_BRAPC</name>
<protein>
    <submittedName>
        <fullName evidence="1">Uncharacterized protein</fullName>
    </submittedName>
</protein>
<dbReference type="Proteomes" id="UP000276133">
    <property type="component" value="Unassembled WGS sequence"/>
</dbReference>